<dbReference type="InterPro" id="IPR036097">
    <property type="entry name" value="HisK_dim/P_sf"/>
</dbReference>
<dbReference type="InterPro" id="IPR036890">
    <property type="entry name" value="HATPase_C_sf"/>
</dbReference>
<feature type="modified residue" description="4-aspartylphosphate" evidence="6">
    <location>
        <position position="515"/>
    </location>
</feature>
<evidence type="ECO:0000259" key="8">
    <source>
        <dbReference type="PROSITE" id="PS50109"/>
    </source>
</evidence>
<dbReference type="InterPro" id="IPR004358">
    <property type="entry name" value="Sig_transdc_His_kin-like_C"/>
</dbReference>
<dbReference type="Gene3D" id="1.10.287.130">
    <property type="match status" value="1"/>
</dbReference>
<reference evidence="10" key="1">
    <citation type="submission" date="2021-01" db="EMBL/GenBank/DDBJ databases">
        <authorList>
            <person name="Corre E."/>
            <person name="Pelletier E."/>
            <person name="Niang G."/>
            <person name="Scheremetjew M."/>
            <person name="Finn R."/>
            <person name="Kale V."/>
            <person name="Holt S."/>
            <person name="Cochrane G."/>
            <person name="Meng A."/>
            <person name="Brown T."/>
            <person name="Cohen L."/>
        </authorList>
    </citation>
    <scope>NUCLEOTIDE SEQUENCE</scope>
    <source>
        <strain evidence="10">CCMP1594</strain>
    </source>
</reference>
<evidence type="ECO:0000256" key="2">
    <source>
        <dbReference type="ARBA" id="ARBA00012438"/>
    </source>
</evidence>
<evidence type="ECO:0000256" key="5">
    <source>
        <dbReference type="ARBA" id="ARBA00022777"/>
    </source>
</evidence>
<evidence type="ECO:0000313" key="10">
    <source>
        <dbReference type="EMBL" id="CAE0810283.1"/>
    </source>
</evidence>
<evidence type="ECO:0000256" key="4">
    <source>
        <dbReference type="ARBA" id="ARBA00022679"/>
    </source>
</evidence>
<dbReference type="PROSITE" id="PS50109">
    <property type="entry name" value="HIS_KIN"/>
    <property type="match status" value="1"/>
</dbReference>
<dbReference type="Pfam" id="PF00072">
    <property type="entry name" value="Response_reg"/>
    <property type="match status" value="1"/>
</dbReference>
<dbReference type="FunFam" id="3.30.565.10:FF:000010">
    <property type="entry name" value="Sensor histidine kinase RcsC"/>
    <property type="match status" value="1"/>
</dbReference>
<dbReference type="InterPro" id="IPR003661">
    <property type="entry name" value="HisK_dim/P_dom"/>
</dbReference>
<evidence type="ECO:0000256" key="3">
    <source>
        <dbReference type="ARBA" id="ARBA00022553"/>
    </source>
</evidence>
<dbReference type="SMART" id="SM00387">
    <property type="entry name" value="HATPase_c"/>
    <property type="match status" value="1"/>
</dbReference>
<dbReference type="PANTHER" id="PTHR43047">
    <property type="entry name" value="TWO-COMPONENT HISTIDINE PROTEIN KINASE"/>
    <property type="match status" value="1"/>
</dbReference>
<dbReference type="InterPro" id="IPR003594">
    <property type="entry name" value="HATPase_dom"/>
</dbReference>
<feature type="transmembrane region" description="Helical" evidence="7">
    <location>
        <begin position="31"/>
        <end position="54"/>
    </location>
</feature>
<dbReference type="InterPro" id="IPR005467">
    <property type="entry name" value="His_kinase_dom"/>
</dbReference>
<keyword evidence="3 6" id="KW-0597">Phosphoprotein</keyword>
<organism evidence="10">
    <name type="scientific">Eutreptiella gymnastica</name>
    <dbReference type="NCBI Taxonomy" id="73025"/>
    <lineage>
        <taxon>Eukaryota</taxon>
        <taxon>Discoba</taxon>
        <taxon>Euglenozoa</taxon>
        <taxon>Euglenida</taxon>
        <taxon>Spirocuta</taxon>
        <taxon>Euglenophyceae</taxon>
        <taxon>Eutreptiales</taxon>
        <taxon>Eutreptiaceae</taxon>
        <taxon>Eutreptiella</taxon>
    </lineage>
</organism>
<dbReference type="PROSITE" id="PS50110">
    <property type="entry name" value="RESPONSE_REGULATORY"/>
    <property type="match status" value="1"/>
</dbReference>
<dbReference type="SMART" id="SM00448">
    <property type="entry name" value="REC"/>
    <property type="match status" value="1"/>
</dbReference>
<evidence type="ECO:0000256" key="7">
    <source>
        <dbReference type="SAM" id="Phobius"/>
    </source>
</evidence>
<feature type="transmembrane region" description="Helical" evidence="7">
    <location>
        <begin position="102"/>
        <end position="126"/>
    </location>
</feature>
<dbReference type="CDD" id="cd16922">
    <property type="entry name" value="HATPase_EvgS-ArcB-TorS-like"/>
    <property type="match status" value="1"/>
</dbReference>
<dbReference type="EC" id="2.7.13.3" evidence="2"/>
<dbReference type="Pfam" id="PF00512">
    <property type="entry name" value="HisKA"/>
    <property type="match status" value="1"/>
</dbReference>
<dbReference type="AlphaFoldDB" id="A0A7S4FR24"/>
<dbReference type="EMBL" id="HBJA01060578">
    <property type="protein sequence ID" value="CAE0810283.1"/>
    <property type="molecule type" value="Transcribed_RNA"/>
</dbReference>
<evidence type="ECO:0000259" key="9">
    <source>
        <dbReference type="PROSITE" id="PS50110"/>
    </source>
</evidence>
<dbReference type="CDD" id="cd17546">
    <property type="entry name" value="REC_hyHK_CKI1_RcsC-like"/>
    <property type="match status" value="1"/>
</dbReference>
<feature type="transmembrane region" description="Helical" evidence="7">
    <location>
        <begin position="66"/>
        <end position="90"/>
    </location>
</feature>
<keyword evidence="7" id="KW-1133">Transmembrane helix</keyword>
<evidence type="ECO:0000256" key="6">
    <source>
        <dbReference type="PROSITE-ProRule" id="PRU00169"/>
    </source>
</evidence>
<dbReference type="Gene3D" id="3.30.565.10">
    <property type="entry name" value="Histidine kinase-like ATPase, C-terminal domain"/>
    <property type="match status" value="1"/>
</dbReference>
<feature type="domain" description="Histidine kinase" evidence="8">
    <location>
        <begin position="221"/>
        <end position="441"/>
    </location>
</feature>
<dbReference type="Pfam" id="PF02518">
    <property type="entry name" value="HATPase_c"/>
    <property type="match status" value="1"/>
</dbReference>
<accession>A0A7S4FR24</accession>
<protein>
    <recommendedName>
        <fullName evidence="2">histidine kinase</fullName>
        <ecNumber evidence="2">2.7.13.3</ecNumber>
    </recommendedName>
</protein>
<dbReference type="CDD" id="cd00082">
    <property type="entry name" value="HisKA"/>
    <property type="match status" value="1"/>
</dbReference>
<proteinExistence type="predicted"/>
<keyword evidence="7" id="KW-0812">Transmembrane</keyword>
<feature type="domain" description="Response regulatory" evidence="9">
    <location>
        <begin position="462"/>
        <end position="580"/>
    </location>
</feature>
<keyword evidence="4" id="KW-0808">Transferase</keyword>
<comment type="catalytic activity">
    <reaction evidence="1">
        <text>ATP + protein L-histidine = ADP + protein N-phospho-L-histidine.</text>
        <dbReference type="EC" id="2.7.13.3"/>
    </reaction>
</comment>
<name>A0A7S4FR24_9EUGL</name>
<keyword evidence="7" id="KW-0472">Membrane</keyword>
<dbReference type="InterPro" id="IPR011006">
    <property type="entry name" value="CheY-like_superfamily"/>
</dbReference>
<dbReference type="SUPFAM" id="SSF55874">
    <property type="entry name" value="ATPase domain of HSP90 chaperone/DNA topoisomerase II/histidine kinase"/>
    <property type="match status" value="1"/>
</dbReference>
<gene>
    <name evidence="10" type="ORF">EGYM00163_LOCUS21418</name>
</gene>
<keyword evidence="5" id="KW-0418">Kinase</keyword>
<dbReference type="InterPro" id="IPR001789">
    <property type="entry name" value="Sig_transdc_resp-reg_receiver"/>
</dbReference>
<dbReference type="SUPFAM" id="SSF47384">
    <property type="entry name" value="Homodimeric domain of signal transducing histidine kinase"/>
    <property type="match status" value="1"/>
</dbReference>
<evidence type="ECO:0000256" key="1">
    <source>
        <dbReference type="ARBA" id="ARBA00000085"/>
    </source>
</evidence>
<dbReference type="GO" id="GO:0000155">
    <property type="term" value="F:phosphorelay sensor kinase activity"/>
    <property type="evidence" value="ECO:0007669"/>
    <property type="project" value="InterPro"/>
</dbReference>
<dbReference type="SMART" id="SM00388">
    <property type="entry name" value="HisKA"/>
    <property type="match status" value="1"/>
</dbReference>
<sequence>METLAQLHRRLRFSFPGGMETQYLQYRSATVIPIMLFLAVAVTPMIIGQIVMWFCSPPPPTQRPALILALHFVGLATCLALALTAPLRCCPLAVVQDSRRRVWLWYLAIWVFLAVGVGKSTVLTILGEDGMFFESHDGIMIKIFLLHNLQVLSFWDALSISLGCGMIPLCVVPNTYSIPRLVVGVLVSVATGWLGETSTRRDFVLQQTLQGKEAESKFLARMSHEIRTPLLGICGFLELLQATPLSSVQQDYVSSMGTATTLLRSIVNDTLDHAKLRAGKMQVCREATRLADLLLECKAMFRAQLESKGLAMDHHIDPEVSGPVLLDPLRVRQMLNNLLSNAIKFTEAGKIQVTVLPTELKGKPGILVEVRDTGVGVPVDKQAALFEPFCQADESISRHHGGTGLGLPIVKEFAAVMGGDVGCCAEPGQGSTFWFSFQAEGAADGAETRDRIVDVACDERWRVMVVDDTALNLRLASHMLSHMACEGLLMDSGAAALDYLRTSHQSTFPDIVFMDFCMPEMDGFETTAAILALCPNMPIVGLTADASTEHHQKAMRCGMRHVLIKPFRERELAEACNQFGSRVEREAGAARVVAAAPSQPSRVPADRYSVQDFLVPTAAWSESH</sequence>
<dbReference type="Gene3D" id="3.40.50.2300">
    <property type="match status" value="1"/>
</dbReference>
<dbReference type="PRINTS" id="PR00344">
    <property type="entry name" value="BCTRLSENSOR"/>
</dbReference>
<dbReference type="SUPFAM" id="SSF52172">
    <property type="entry name" value="CheY-like"/>
    <property type="match status" value="1"/>
</dbReference>